<feature type="transmembrane region" description="Helical" evidence="7">
    <location>
        <begin position="29"/>
        <end position="50"/>
    </location>
</feature>
<evidence type="ECO:0000256" key="5">
    <source>
        <dbReference type="ARBA" id="ARBA00023136"/>
    </source>
</evidence>
<sequence length="370" mass="38867">MNNGNSAASAAAFPALTSAHSRPRLDPRFLPLVVTLGLFVAMFGAGSVAFEGFFSLQVFLNLFIDNAFLLIAAIGMTFVIISGGIDLSVGSVVALTTMVLAVLVENRGWSPAVVIPLVLLMGATIGLVHGVVIHYFEIQPFIVTLAGMFLARGLCYLISIDSISITNPFFSEISAVQFPLPFDTSISVNVVIALGMLLVAIYLAHYTRFGRTLYAIGGSEQSALLMGLPVAKTKILTYTFSGFCSALAGIAFSFYMLSGYGLHAQGLEMDAIAAAVVGGTLLTGGSGYVAGTLVGVLIYGTIQTLIMFEGSLSSWWTKIVIGLLLLVFCLLQKALGRGPRIKGPARATQEVNGQQRSAPAATERAAHVGG</sequence>
<dbReference type="PANTHER" id="PTHR32196:SF63">
    <property type="entry name" value="INNER MEMBRANE ABC TRANSPORTER PERMEASE PROTEIN YJFF"/>
    <property type="match status" value="1"/>
</dbReference>
<feature type="transmembrane region" description="Helical" evidence="7">
    <location>
        <begin position="87"/>
        <end position="104"/>
    </location>
</feature>
<feature type="transmembrane region" description="Helical" evidence="7">
    <location>
        <begin position="180"/>
        <end position="204"/>
    </location>
</feature>
<evidence type="ECO:0000313" key="9">
    <source>
        <dbReference type="Proteomes" id="UP001611383"/>
    </source>
</evidence>
<feature type="transmembrane region" description="Helical" evidence="7">
    <location>
        <begin position="138"/>
        <end position="159"/>
    </location>
</feature>
<dbReference type="Proteomes" id="UP001611383">
    <property type="component" value="Chromosome"/>
</dbReference>
<evidence type="ECO:0000256" key="1">
    <source>
        <dbReference type="ARBA" id="ARBA00004651"/>
    </source>
</evidence>
<feature type="transmembrane region" description="Helical" evidence="7">
    <location>
        <begin position="62"/>
        <end position="81"/>
    </location>
</feature>
<dbReference type="Pfam" id="PF02653">
    <property type="entry name" value="BPD_transp_2"/>
    <property type="match status" value="1"/>
</dbReference>
<keyword evidence="3 7" id="KW-0812">Transmembrane</keyword>
<evidence type="ECO:0000256" key="2">
    <source>
        <dbReference type="ARBA" id="ARBA00022475"/>
    </source>
</evidence>
<feature type="transmembrane region" description="Helical" evidence="7">
    <location>
        <begin position="269"/>
        <end position="302"/>
    </location>
</feature>
<evidence type="ECO:0000313" key="8">
    <source>
        <dbReference type="EMBL" id="WNG51883.1"/>
    </source>
</evidence>
<feature type="transmembrane region" description="Helical" evidence="7">
    <location>
        <begin position="314"/>
        <end position="331"/>
    </location>
</feature>
<accession>A0ABY9X918</accession>
<feature type="region of interest" description="Disordered" evidence="6">
    <location>
        <begin position="343"/>
        <end position="370"/>
    </location>
</feature>
<dbReference type="PANTHER" id="PTHR32196">
    <property type="entry name" value="ABC TRANSPORTER PERMEASE PROTEIN YPHD-RELATED-RELATED"/>
    <property type="match status" value="1"/>
</dbReference>
<name>A0ABY9X918_9BACT</name>
<keyword evidence="5 7" id="KW-0472">Membrane</keyword>
<protein>
    <submittedName>
        <fullName evidence="8">Sugar ABC transporter permease YjfF</fullName>
    </submittedName>
</protein>
<feature type="transmembrane region" description="Helical" evidence="7">
    <location>
        <begin position="111"/>
        <end position="132"/>
    </location>
</feature>
<gene>
    <name evidence="8" type="primary">yjfF</name>
    <name evidence="8" type="ORF">F0U60_53080</name>
</gene>
<dbReference type="NCBIfam" id="NF008630">
    <property type="entry name" value="PRK11618.1"/>
    <property type="match status" value="1"/>
</dbReference>
<evidence type="ECO:0000256" key="4">
    <source>
        <dbReference type="ARBA" id="ARBA00022989"/>
    </source>
</evidence>
<comment type="subcellular location">
    <subcellularLocation>
        <location evidence="1">Cell membrane</location>
        <topology evidence="1">Multi-pass membrane protein</topology>
    </subcellularLocation>
</comment>
<dbReference type="CDD" id="cd06579">
    <property type="entry name" value="TM_PBP1_transp_AraH_like"/>
    <property type="match status" value="1"/>
</dbReference>
<feature type="transmembrane region" description="Helical" evidence="7">
    <location>
        <begin position="235"/>
        <end position="257"/>
    </location>
</feature>
<keyword evidence="4 7" id="KW-1133">Transmembrane helix</keyword>
<keyword evidence="2" id="KW-1003">Cell membrane</keyword>
<dbReference type="RefSeq" id="WP_395812188.1">
    <property type="nucleotide sequence ID" value="NZ_CP043494.1"/>
</dbReference>
<evidence type="ECO:0000256" key="7">
    <source>
        <dbReference type="SAM" id="Phobius"/>
    </source>
</evidence>
<evidence type="ECO:0000256" key="6">
    <source>
        <dbReference type="SAM" id="MobiDB-lite"/>
    </source>
</evidence>
<organism evidence="8 9">
    <name type="scientific">Archangium minus</name>
    <dbReference type="NCBI Taxonomy" id="83450"/>
    <lineage>
        <taxon>Bacteria</taxon>
        <taxon>Pseudomonadati</taxon>
        <taxon>Myxococcota</taxon>
        <taxon>Myxococcia</taxon>
        <taxon>Myxococcales</taxon>
        <taxon>Cystobacterineae</taxon>
        <taxon>Archangiaceae</taxon>
        <taxon>Archangium</taxon>
    </lineage>
</organism>
<dbReference type="EMBL" id="CP043494">
    <property type="protein sequence ID" value="WNG51883.1"/>
    <property type="molecule type" value="Genomic_DNA"/>
</dbReference>
<reference evidence="8 9" key="1">
    <citation type="submission" date="2019-08" db="EMBL/GenBank/DDBJ databases">
        <title>Archangium and Cystobacter genomes.</title>
        <authorList>
            <person name="Chen I.-C.K."/>
            <person name="Wielgoss S."/>
        </authorList>
    </citation>
    <scope>NUCLEOTIDE SEQUENCE [LARGE SCALE GENOMIC DNA]</scope>
    <source>
        <strain evidence="8 9">Cbm 6</strain>
    </source>
</reference>
<dbReference type="InterPro" id="IPR001851">
    <property type="entry name" value="ABC_transp_permease"/>
</dbReference>
<keyword evidence="9" id="KW-1185">Reference proteome</keyword>
<evidence type="ECO:0000256" key="3">
    <source>
        <dbReference type="ARBA" id="ARBA00022692"/>
    </source>
</evidence>
<proteinExistence type="predicted"/>